<dbReference type="Proteomes" id="UP000532194">
    <property type="component" value="Unassembled WGS sequence"/>
</dbReference>
<gene>
    <name evidence="2" type="ORF">G1C95_0758</name>
</gene>
<evidence type="ECO:0000313" key="2">
    <source>
        <dbReference type="EMBL" id="NMM93573.1"/>
    </source>
</evidence>
<dbReference type="GO" id="GO:0016740">
    <property type="term" value="F:transferase activity"/>
    <property type="evidence" value="ECO:0007669"/>
    <property type="project" value="UniProtKB-KW"/>
</dbReference>
<dbReference type="EMBL" id="JAAIII010000002">
    <property type="protein sequence ID" value="NMM93573.1"/>
    <property type="molecule type" value="Genomic_DNA"/>
</dbReference>
<evidence type="ECO:0000313" key="3">
    <source>
        <dbReference type="Proteomes" id="UP000532194"/>
    </source>
</evidence>
<dbReference type="PANTHER" id="PTHR43031:SF1">
    <property type="entry name" value="PYRIDINE NUCLEOTIDE-DISULPHIDE OXIDOREDUCTASE"/>
    <property type="match status" value="1"/>
</dbReference>
<proteinExistence type="predicted"/>
<dbReference type="PANTHER" id="PTHR43031">
    <property type="entry name" value="FAD-DEPENDENT OXIDOREDUCTASE"/>
    <property type="match status" value="1"/>
</dbReference>
<dbReference type="Pfam" id="PF00581">
    <property type="entry name" value="Rhodanese"/>
    <property type="match status" value="1"/>
</dbReference>
<name>A0A7Y0HSG6_9BIFI</name>
<sequence>MSINDSTFRHITPAEFDRLDHSAITLLDLRDPAEVAAHPVPDAINAPIDPLAQVLRSVPNDKPVVVFCTEGWWSAEVAEILTDRGYDVASLDGGYRAYQTFLNASEQGNRMANRS</sequence>
<dbReference type="SUPFAM" id="SSF52821">
    <property type="entry name" value="Rhodanese/Cell cycle control phosphatase"/>
    <property type="match status" value="1"/>
</dbReference>
<reference evidence="2 3" key="1">
    <citation type="submission" date="2020-02" db="EMBL/GenBank/DDBJ databases">
        <title>Characterization of phylogenetic diversity of novel bifidobacterial species isolated in Czech ZOOs.</title>
        <authorList>
            <person name="Lugli G.A."/>
            <person name="Vera N.B."/>
            <person name="Ventura M."/>
        </authorList>
    </citation>
    <scope>NUCLEOTIDE SEQUENCE [LARGE SCALE GENOMIC DNA]</scope>
    <source>
        <strain evidence="2 3">DSM 109957</strain>
    </source>
</reference>
<evidence type="ECO:0000259" key="1">
    <source>
        <dbReference type="PROSITE" id="PS50206"/>
    </source>
</evidence>
<organism evidence="2 3">
    <name type="scientific">Bifidobacterium oedipodis</name>
    <dbReference type="NCBI Taxonomy" id="2675322"/>
    <lineage>
        <taxon>Bacteria</taxon>
        <taxon>Bacillati</taxon>
        <taxon>Actinomycetota</taxon>
        <taxon>Actinomycetes</taxon>
        <taxon>Bifidobacteriales</taxon>
        <taxon>Bifidobacteriaceae</taxon>
        <taxon>Bifidobacterium</taxon>
    </lineage>
</organism>
<keyword evidence="3" id="KW-1185">Reference proteome</keyword>
<dbReference type="Gene3D" id="3.40.250.10">
    <property type="entry name" value="Rhodanese-like domain"/>
    <property type="match status" value="1"/>
</dbReference>
<dbReference type="InterPro" id="IPR050229">
    <property type="entry name" value="GlpE_sulfurtransferase"/>
</dbReference>
<protein>
    <submittedName>
        <fullName evidence="2">Sulfurtransferase</fullName>
    </submittedName>
</protein>
<dbReference type="AlphaFoldDB" id="A0A7Y0HSG6"/>
<dbReference type="SMART" id="SM00450">
    <property type="entry name" value="RHOD"/>
    <property type="match status" value="1"/>
</dbReference>
<dbReference type="InterPro" id="IPR001763">
    <property type="entry name" value="Rhodanese-like_dom"/>
</dbReference>
<dbReference type="PROSITE" id="PS50206">
    <property type="entry name" value="RHODANESE_3"/>
    <property type="match status" value="1"/>
</dbReference>
<feature type="domain" description="Rhodanese" evidence="1">
    <location>
        <begin position="20"/>
        <end position="100"/>
    </location>
</feature>
<dbReference type="InterPro" id="IPR036873">
    <property type="entry name" value="Rhodanese-like_dom_sf"/>
</dbReference>
<dbReference type="RefSeq" id="WP_169171632.1">
    <property type="nucleotide sequence ID" value="NZ_JAAIII010000002.1"/>
</dbReference>
<comment type="caution">
    <text evidence="2">The sequence shown here is derived from an EMBL/GenBank/DDBJ whole genome shotgun (WGS) entry which is preliminary data.</text>
</comment>
<accession>A0A7Y0HSG6</accession>
<keyword evidence="2" id="KW-0808">Transferase</keyword>